<dbReference type="GO" id="GO:0005524">
    <property type="term" value="F:ATP binding"/>
    <property type="evidence" value="ECO:0007669"/>
    <property type="project" value="InterPro"/>
</dbReference>
<keyword evidence="4" id="KW-1185">Reference proteome</keyword>
<dbReference type="GO" id="GO:0008233">
    <property type="term" value="F:peptidase activity"/>
    <property type="evidence" value="ECO:0007669"/>
    <property type="project" value="InterPro"/>
</dbReference>
<evidence type="ECO:0000256" key="1">
    <source>
        <dbReference type="SAM" id="SignalP"/>
    </source>
</evidence>
<protein>
    <submittedName>
        <fullName evidence="3">Peptidase C39 bacteriocin processing</fullName>
    </submittedName>
</protein>
<proteinExistence type="predicted"/>
<reference evidence="3 4" key="2">
    <citation type="journal article" date="2010" name="Stand. Genomic Sci.">
        <title>Complete genome sequence of Desulfohalobium retbaense type strain (HR(100)).</title>
        <authorList>
            <person name="Spring S."/>
            <person name="Nolan M."/>
            <person name="Lapidus A."/>
            <person name="Glavina Del Rio T."/>
            <person name="Copeland A."/>
            <person name="Tice H."/>
            <person name="Cheng J.F."/>
            <person name="Lucas S."/>
            <person name="Land M."/>
            <person name="Chen F."/>
            <person name="Bruce D."/>
            <person name="Goodwin L."/>
            <person name="Pitluck S."/>
            <person name="Ivanova N."/>
            <person name="Mavromatis K."/>
            <person name="Mikhailova N."/>
            <person name="Pati A."/>
            <person name="Chen A."/>
            <person name="Palaniappan K."/>
            <person name="Hauser L."/>
            <person name="Chang Y.J."/>
            <person name="Jeffries C.D."/>
            <person name="Munk C."/>
            <person name="Kiss H."/>
            <person name="Chain P."/>
            <person name="Han C."/>
            <person name="Brettin T."/>
            <person name="Detter J.C."/>
            <person name="Schuler E."/>
            <person name="Goker M."/>
            <person name="Rohde M."/>
            <person name="Bristow J."/>
            <person name="Eisen J.A."/>
            <person name="Markowitz V."/>
            <person name="Hugenholtz P."/>
            <person name="Kyrpides N.C."/>
            <person name="Klenk H.P."/>
        </authorList>
    </citation>
    <scope>NUCLEOTIDE SEQUENCE [LARGE SCALE GENOMIC DNA]</scope>
    <source>
        <strain evidence="3 4">DSM 5692</strain>
    </source>
</reference>
<evidence type="ECO:0000259" key="2">
    <source>
        <dbReference type="PROSITE" id="PS50990"/>
    </source>
</evidence>
<keyword evidence="1" id="KW-0732">Signal</keyword>
<feature type="chain" id="PRO_5002994117" evidence="1">
    <location>
        <begin position="24"/>
        <end position="235"/>
    </location>
</feature>
<feature type="signal peptide" evidence="1">
    <location>
        <begin position="1"/>
        <end position="23"/>
    </location>
</feature>
<dbReference type="Proteomes" id="UP000001052">
    <property type="component" value="Chromosome"/>
</dbReference>
<sequence>MKRSRWHFGLASTLLLFFALSLASPGFSGTLQLKVGPNGCFMRKEIQSVKELRYKNIVRQGLDYSCGSAALATIIKYYYGRKKLTEQDIVKDILEKGDDARIKDKGFSLLDLKQYAERQGFRAEGYKIEADQLSQLSIPIIVLMEVKNYKHFVVLKGVKNNKVYLGDPAYGHRVVKLEEFSKSWNNIFLAVLGTNPDKDLYKLHQLNVSQKDAWSLRQTALPLHFMTRPFEMNCN</sequence>
<dbReference type="CDD" id="cd02423">
    <property type="entry name" value="Peptidase_C39G"/>
    <property type="match status" value="1"/>
</dbReference>
<reference evidence="4" key="1">
    <citation type="submission" date="2009-09" db="EMBL/GenBank/DDBJ databases">
        <title>The complete chromosome of Desulfohalobium retbaense DSM 5692.</title>
        <authorList>
            <consortium name="US DOE Joint Genome Institute (JGI-PGF)"/>
            <person name="Lucas S."/>
            <person name="Copeland A."/>
            <person name="Lapidus A."/>
            <person name="Glavina del Rio T."/>
            <person name="Dalin E."/>
            <person name="Tice H."/>
            <person name="Bruce D."/>
            <person name="Goodwin L."/>
            <person name="Pitluck S."/>
            <person name="Kyrpides N."/>
            <person name="Mavromatis K."/>
            <person name="Ivanova N."/>
            <person name="Mikhailova N."/>
            <person name="Munk A.C."/>
            <person name="Brettin T."/>
            <person name="Detter J.C."/>
            <person name="Han C."/>
            <person name="Tapia R."/>
            <person name="Larimer F."/>
            <person name="Land M."/>
            <person name="Hauser L."/>
            <person name="Markowitz V."/>
            <person name="Cheng J.-F."/>
            <person name="Hugenholtz P."/>
            <person name="Woyke T."/>
            <person name="Wu D."/>
            <person name="Spring S."/>
            <person name="Klenk H.-P."/>
            <person name="Eisen J.A."/>
        </authorList>
    </citation>
    <scope>NUCLEOTIDE SEQUENCE [LARGE SCALE GENOMIC DNA]</scope>
    <source>
        <strain evidence="4">DSM 5692</strain>
    </source>
</reference>
<dbReference type="GO" id="GO:0006508">
    <property type="term" value="P:proteolysis"/>
    <property type="evidence" value="ECO:0007669"/>
    <property type="project" value="InterPro"/>
</dbReference>
<dbReference type="Pfam" id="PF03412">
    <property type="entry name" value="Peptidase_C39"/>
    <property type="match status" value="1"/>
</dbReference>
<dbReference type="AlphaFoldDB" id="C8X5N1"/>
<dbReference type="GO" id="GO:0016020">
    <property type="term" value="C:membrane"/>
    <property type="evidence" value="ECO:0007669"/>
    <property type="project" value="InterPro"/>
</dbReference>
<dbReference type="Gene3D" id="3.90.70.10">
    <property type="entry name" value="Cysteine proteinases"/>
    <property type="match status" value="1"/>
</dbReference>
<dbReference type="OrthoDB" id="13401at2"/>
<dbReference type="PROSITE" id="PS50990">
    <property type="entry name" value="PEPTIDASE_C39"/>
    <property type="match status" value="1"/>
</dbReference>
<dbReference type="HOGENOM" id="CLU_092029_0_1_7"/>
<dbReference type="EMBL" id="CP001734">
    <property type="protein sequence ID" value="ACV69728.1"/>
    <property type="molecule type" value="Genomic_DNA"/>
</dbReference>
<gene>
    <name evidence="3" type="ordered locus">Dret_2446</name>
</gene>
<organism evidence="3 4">
    <name type="scientific">Desulfohalobium retbaense (strain ATCC 49708 / DSM 5692 / JCM 16813 / HR100)</name>
    <dbReference type="NCBI Taxonomy" id="485915"/>
    <lineage>
        <taxon>Bacteria</taxon>
        <taxon>Pseudomonadati</taxon>
        <taxon>Thermodesulfobacteriota</taxon>
        <taxon>Desulfovibrionia</taxon>
        <taxon>Desulfovibrionales</taxon>
        <taxon>Desulfohalobiaceae</taxon>
        <taxon>Desulfohalobium</taxon>
    </lineage>
</organism>
<dbReference type="eggNOG" id="COG3271">
    <property type="taxonomic scope" value="Bacteria"/>
</dbReference>
<evidence type="ECO:0000313" key="4">
    <source>
        <dbReference type="Proteomes" id="UP000001052"/>
    </source>
</evidence>
<accession>C8X5N1</accession>
<dbReference type="KEGG" id="drt:Dret_2446"/>
<evidence type="ECO:0000313" key="3">
    <source>
        <dbReference type="EMBL" id="ACV69728.1"/>
    </source>
</evidence>
<name>C8X5N1_DESRD</name>
<feature type="domain" description="Peptidase C39" evidence="2">
    <location>
        <begin position="60"/>
        <end position="191"/>
    </location>
</feature>
<dbReference type="STRING" id="485915.Dret_2446"/>
<dbReference type="InterPro" id="IPR005074">
    <property type="entry name" value="Peptidase_C39"/>
</dbReference>